<dbReference type="VEuPathDB" id="FungiDB:F503_04330"/>
<feature type="region of interest" description="Disordered" evidence="1">
    <location>
        <begin position="195"/>
        <end position="217"/>
    </location>
</feature>
<dbReference type="InterPro" id="IPR009210">
    <property type="entry name" value="ASCC1"/>
</dbReference>
<dbReference type="HOGENOM" id="CLU_038379_0_0_1"/>
<dbReference type="OMA" id="LYPFCVK"/>
<dbReference type="EMBL" id="KE148148">
    <property type="protein sequence ID" value="EPE08743.1"/>
    <property type="molecule type" value="Genomic_DNA"/>
</dbReference>
<dbReference type="eggNOG" id="KOG2814">
    <property type="taxonomic scope" value="Eukaryota"/>
</dbReference>
<proteinExistence type="predicted"/>
<evidence type="ECO:0000313" key="4">
    <source>
        <dbReference type="Proteomes" id="UP000016923"/>
    </source>
</evidence>
<dbReference type="GO" id="GO:0005634">
    <property type="term" value="C:nucleus"/>
    <property type="evidence" value="ECO:0007669"/>
    <property type="project" value="TreeGrafter"/>
</dbReference>
<dbReference type="GO" id="GO:0006307">
    <property type="term" value="P:DNA alkylation repair"/>
    <property type="evidence" value="ECO:0007669"/>
    <property type="project" value="InterPro"/>
</dbReference>
<evidence type="ECO:0000313" key="3">
    <source>
        <dbReference type="EMBL" id="EPE08743.1"/>
    </source>
</evidence>
<name>S3CQ89_OPHP1</name>
<dbReference type="PANTHER" id="PTHR13360">
    <property type="entry name" value="ACTIVATING SIGNAL COINTEGRATOR 1 COMPLEX SUBUNIT 1"/>
    <property type="match status" value="1"/>
</dbReference>
<protein>
    <recommendedName>
        <fullName evidence="2">A-kinase anchor protein 7-like phosphoesterase domain-containing protein</fullName>
    </recommendedName>
</protein>
<keyword evidence="4" id="KW-1185">Reference proteome</keyword>
<dbReference type="InterPro" id="IPR019510">
    <property type="entry name" value="AKAP7-like_phosphoesterase"/>
</dbReference>
<reference evidence="3 4" key="1">
    <citation type="journal article" date="2013" name="BMC Genomics">
        <title>The genome and transcriptome of the pine saprophyte Ophiostoma piceae, and a comparison with the bark beetle-associated pine pathogen Grosmannia clavigera.</title>
        <authorList>
            <person name="Haridas S."/>
            <person name="Wang Y."/>
            <person name="Lim L."/>
            <person name="Massoumi Alamouti S."/>
            <person name="Jackman S."/>
            <person name="Docking R."/>
            <person name="Robertson G."/>
            <person name="Birol I."/>
            <person name="Bohlmann J."/>
            <person name="Breuil C."/>
        </authorList>
    </citation>
    <scope>NUCLEOTIDE SEQUENCE [LARGE SCALE GENOMIC DNA]</scope>
    <source>
        <strain evidence="3 4">UAMH 11346</strain>
    </source>
</reference>
<dbReference type="Pfam" id="PF10469">
    <property type="entry name" value="AKAP7_NLS"/>
    <property type="match status" value="1"/>
</dbReference>
<dbReference type="Gene3D" id="3.90.1140.10">
    <property type="entry name" value="Cyclic phosphodiesterase"/>
    <property type="match status" value="1"/>
</dbReference>
<evidence type="ECO:0000256" key="1">
    <source>
        <dbReference type="SAM" id="MobiDB-lite"/>
    </source>
</evidence>
<dbReference type="AlphaFoldDB" id="S3CQ89"/>
<feature type="domain" description="A-kinase anchor protein 7-like phosphoesterase" evidence="2">
    <location>
        <begin position="12"/>
        <end position="255"/>
    </location>
</feature>
<evidence type="ECO:0000259" key="2">
    <source>
        <dbReference type="Pfam" id="PF10469"/>
    </source>
</evidence>
<feature type="compositionally biased region" description="Low complexity" evidence="1">
    <location>
        <begin position="106"/>
        <end position="119"/>
    </location>
</feature>
<sequence length="277" mass="29012">MQARRPPRPQLTHFLCIPLATPAGRPQLVNSLATFHADVAATTVSMTSGSTGGANSANDRNATTKRGFLPRQALRPVGTLHLTLGTLSLEGDRLTQAIERLATLAPKAPTPTGTTTTTPSIGLRGLNSMQPPARSSVLYASPVDKSTGRLAAAGGPFLELCERVRAIFSDLMIEDGRPLLLHATIVNTVYVGSGGRGGRGGRGGGRGGRGGHGGGRGGGKITFDARDLIEQYEDFLWMDNVPTKKVALCRMGAQTTAMDDDGEVIDAAYPVEAEVLI</sequence>
<dbReference type="OrthoDB" id="277832at2759"/>
<accession>S3CQ89</accession>
<gene>
    <name evidence="3" type="ORF">F503_04330</name>
</gene>
<feature type="region of interest" description="Disordered" evidence="1">
    <location>
        <begin position="106"/>
        <end position="127"/>
    </location>
</feature>
<dbReference type="STRING" id="1262450.S3CQ89"/>
<dbReference type="GO" id="GO:0006355">
    <property type="term" value="P:regulation of DNA-templated transcription"/>
    <property type="evidence" value="ECO:0007669"/>
    <property type="project" value="TreeGrafter"/>
</dbReference>
<dbReference type="PANTHER" id="PTHR13360:SF1">
    <property type="entry name" value="ACTIVATING SIGNAL COINTEGRATOR 1 COMPLEX SUBUNIT 1"/>
    <property type="match status" value="1"/>
</dbReference>
<dbReference type="Proteomes" id="UP000016923">
    <property type="component" value="Unassembled WGS sequence"/>
</dbReference>
<organism evidence="3 4">
    <name type="scientific">Ophiostoma piceae (strain UAMH 11346)</name>
    <name type="common">Sap stain fungus</name>
    <dbReference type="NCBI Taxonomy" id="1262450"/>
    <lineage>
        <taxon>Eukaryota</taxon>
        <taxon>Fungi</taxon>
        <taxon>Dikarya</taxon>
        <taxon>Ascomycota</taxon>
        <taxon>Pezizomycotina</taxon>
        <taxon>Sordariomycetes</taxon>
        <taxon>Sordariomycetidae</taxon>
        <taxon>Ophiostomatales</taxon>
        <taxon>Ophiostomataceae</taxon>
        <taxon>Ophiostoma</taxon>
    </lineage>
</organism>